<dbReference type="Proteomes" id="UP000799291">
    <property type="component" value="Unassembled WGS sequence"/>
</dbReference>
<protein>
    <submittedName>
        <fullName evidence="1">Uncharacterized protein</fullName>
    </submittedName>
</protein>
<gene>
    <name evidence="1" type="ORF">K458DRAFT_100760</name>
</gene>
<proteinExistence type="predicted"/>
<sequence>MVLAIQCERHSVHCQYHNNSKCDVKVLRWDPAYRYYNPYCTPQPIFHLCPPPSALNLPSCNPCSSTSADAPPTGKLNGLPPMMAPPRPQFQLQPPRLPMTTQRLPHGRRRVQVRVRRALLRLRLLRHLMG</sequence>
<evidence type="ECO:0000313" key="2">
    <source>
        <dbReference type="Proteomes" id="UP000799291"/>
    </source>
</evidence>
<accession>A0A6G1JI83</accession>
<organism evidence="1 2">
    <name type="scientific">Lentithecium fluviatile CBS 122367</name>
    <dbReference type="NCBI Taxonomy" id="1168545"/>
    <lineage>
        <taxon>Eukaryota</taxon>
        <taxon>Fungi</taxon>
        <taxon>Dikarya</taxon>
        <taxon>Ascomycota</taxon>
        <taxon>Pezizomycotina</taxon>
        <taxon>Dothideomycetes</taxon>
        <taxon>Pleosporomycetidae</taxon>
        <taxon>Pleosporales</taxon>
        <taxon>Massarineae</taxon>
        <taxon>Lentitheciaceae</taxon>
        <taxon>Lentithecium</taxon>
    </lineage>
</organism>
<dbReference type="EMBL" id="MU005571">
    <property type="protein sequence ID" value="KAF2690254.1"/>
    <property type="molecule type" value="Genomic_DNA"/>
</dbReference>
<name>A0A6G1JI83_9PLEO</name>
<reference evidence="1" key="1">
    <citation type="journal article" date="2020" name="Stud. Mycol.">
        <title>101 Dothideomycetes genomes: a test case for predicting lifestyles and emergence of pathogens.</title>
        <authorList>
            <person name="Haridas S."/>
            <person name="Albert R."/>
            <person name="Binder M."/>
            <person name="Bloem J."/>
            <person name="Labutti K."/>
            <person name="Salamov A."/>
            <person name="Andreopoulos B."/>
            <person name="Baker S."/>
            <person name="Barry K."/>
            <person name="Bills G."/>
            <person name="Bluhm B."/>
            <person name="Cannon C."/>
            <person name="Castanera R."/>
            <person name="Culley D."/>
            <person name="Daum C."/>
            <person name="Ezra D."/>
            <person name="Gonzalez J."/>
            <person name="Henrissat B."/>
            <person name="Kuo A."/>
            <person name="Liang C."/>
            <person name="Lipzen A."/>
            <person name="Lutzoni F."/>
            <person name="Magnuson J."/>
            <person name="Mondo S."/>
            <person name="Nolan M."/>
            <person name="Ohm R."/>
            <person name="Pangilinan J."/>
            <person name="Park H.-J."/>
            <person name="Ramirez L."/>
            <person name="Alfaro M."/>
            <person name="Sun H."/>
            <person name="Tritt A."/>
            <person name="Yoshinaga Y."/>
            <person name="Zwiers L.-H."/>
            <person name="Turgeon B."/>
            <person name="Goodwin S."/>
            <person name="Spatafora J."/>
            <person name="Crous P."/>
            <person name="Grigoriev I."/>
        </authorList>
    </citation>
    <scope>NUCLEOTIDE SEQUENCE</scope>
    <source>
        <strain evidence="1">CBS 122367</strain>
    </source>
</reference>
<dbReference type="AlphaFoldDB" id="A0A6G1JI83"/>
<keyword evidence="2" id="KW-1185">Reference proteome</keyword>
<evidence type="ECO:0000313" key="1">
    <source>
        <dbReference type="EMBL" id="KAF2690254.1"/>
    </source>
</evidence>